<dbReference type="EMBL" id="FNCW01000002">
    <property type="protein sequence ID" value="SDG45973.1"/>
    <property type="molecule type" value="Genomic_DNA"/>
</dbReference>
<evidence type="ECO:0000256" key="7">
    <source>
        <dbReference type="SAM" id="Phobius"/>
    </source>
</evidence>
<evidence type="ECO:0008006" key="11">
    <source>
        <dbReference type="Google" id="ProtNLM"/>
    </source>
</evidence>
<evidence type="ECO:0000313" key="9">
    <source>
        <dbReference type="EMBL" id="SDG45973.1"/>
    </source>
</evidence>
<comment type="subcellular location">
    <subcellularLocation>
        <location evidence="1">Cell membrane</location>
        <topology evidence="1">Multi-pass membrane protein</topology>
    </subcellularLocation>
</comment>
<evidence type="ECO:0000256" key="6">
    <source>
        <dbReference type="ARBA" id="ARBA00023136"/>
    </source>
</evidence>
<protein>
    <recommendedName>
        <fullName evidence="11">Permease</fullName>
    </recommendedName>
</protein>
<proteinExistence type="inferred from homology"/>
<feature type="chain" id="PRO_5011460969" description="Permease" evidence="8">
    <location>
        <begin position="22"/>
        <end position="425"/>
    </location>
</feature>
<keyword evidence="10" id="KW-1185">Reference proteome</keyword>
<dbReference type="Proteomes" id="UP000199296">
    <property type="component" value="Unassembled WGS sequence"/>
</dbReference>
<dbReference type="InterPro" id="IPR053166">
    <property type="entry name" value="UPF0718_permease"/>
</dbReference>
<gene>
    <name evidence="9" type="ORF">SAMN04488027_10234</name>
</gene>
<feature type="transmembrane region" description="Helical" evidence="7">
    <location>
        <begin position="142"/>
        <end position="160"/>
    </location>
</feature>
<evidence type="ECO:0000256" key="3">
    <source>
        <dbReference type="ARBA" id="ARBA00022475"/>
    </source>
</evidence>
<feature type="transmembrane region" description="Helical" evidence="7">
    <location>
        <begin position="47"/>
        <end position="64"/>
    </location>
</feature>
<feature type="transmembrane region" description="Helical" evidence="7">
    <location>
        <begin position="364"/>
        <end position="382"/>
    </location>
</feature>
<accession>A0A1G7UER6</accession>
<feature type="signal peptide" evidence="8">
    <location>
        <begin position="1"/>
        <end position="21"/>
    </location>
</feature>
<keyword evidence="4 7" id="KW-0812">Transmembrane</keyword>
<dbReference type="Pfam" id="PF03773">
    <property type="entry name" value="ArsP_1"/>
    <property type="match status" value="1"/>
</dbReference>
<feature type="transmembrane region" description="Helical" evidence="7">
    <location>
        <begin position="216"/>
        <end position="238"/>
    </location>
</feature>
<dbReference type="AlphaFoldDB" id="A0A1G7UER6"/>
<evidence type="ECO:0000256" key="1">
    <source>
        <dbReference type="ARBA" id="ARBA00004651"/>
    </source>
</evidence>
<evidence type="ECO:0000256" key="4">
    <source>
        <dbReference type="ARBA" id="ARBA00022692"/>
    </source>
</evidence>
<dbReference type="InterPro" id="IPR005524">
    <property type="entry name" value="DUF318"/>
</dbReference>
<keyword evidence="3" id="KW-1003">Cell membrane</keyword>
<keyword evidence="6 7" id="KW-0472">Membrane</keyword>
<name>A0A1G7UER6_9FLAO</name>
<sequence>MKNKAIILAGLFAIFPMLSFAQGDSEGFFSLWGESAKTAVGFFWKAGWAFVLGYIISGAIQAFVPKKKLTRHMGESDVKSVSLSTLFGTISSSCSFAALAAARSLFLKGAHFVSTIAFMFASTNLVIELGILIFIFLGWEFVLAEIIGGLLLIVISSILIKLTYPKKWIKAAREKVEEESDEEEDFDWKKRIKSKEGWFLVGKNFVMEWKMAWKDILIGFTVAGFVSVLVPQSFWEAIFLNNLQGQIPDFVIRIENALVAPFVAAATFIGSMGNIPLATVLNENGVMFAGLMGFIYSDLMVPPLVNINRKYYGPRIALYIAGVMYVSIVITALILNYSFEFFGVLPEGSRKVAEVTQFKMDYTFYFNILFAVLAALMLYFNFKTKNMKEGGGHDHDHGSGGISFKKVAVYLFSSIVIIGLILYLI</sequence>
<dbReference type="GO" id="GO:0005886">
    <property type="term" value="C:plasma membrane"/>
    <property type="evidence" value="ECO:0007669"/>
    <property type="project" value="UniProtKB-SubCell"/>
</dbReference>
<feature type="transmembrane region" description="Helical" evidence="7">
    <location>
        <begin position="407"/>
        <end position="424"/>
    </location>
</feature>
<dbReference type="PANTHER" id="PTHR42775">
    <property type="entry name" value="PERMEASE RV2963-RELATED"/>
    <property type="match status" value="1"/>
</dbReference>
<feature type="transmembrane region" description="Helical" evidence="7">
    <location>
        <begin position="317"/>
        <end position="339"/>
    </location>
</feature>
<dbReference type="PANTHER" id="PTHR42775:SF1">
    <property type="entry name" value="PERMEASE RV2963-RELATED"/>
    <property type="match status" value="1"/>
</dbReference>
<evidence type="ECO:0000256" key="5">
    <source>
        <dbReference type="ARBA" id="ARBA00022989"/>
    </source>
</evidence>
<feature type="transmembrane region" description="Helical" evidence="7">
    <location>
        <begin position="85"/>
        <end position="106"/>
    </location>
</feature>
<dbReference type="STRING" id="470826.SAMN04488027_10234"/>
<organism evidence="9 10">
    <name type="scientific">Psychroflexus sediminis</name>
    <dbReference type="NCBI Taxonomy" id="470826"/>
    <lineage>
        <taxon>Bacteria</taxon>
        <taxon>Pseudomonadati</taxon>
        <taxon>Bacteroidota</taxon>
        <taxon>Flavobacteriia</taxon>
        <taxon>Flavobacteriales</taxon>
        <taxon>Flavobacteriaceae</taxon>
        <taxon>Psychroflexus</taxon>
    </lineage>
</organism>
<feature type="transmembrane region" description="Helical" evidence="7">
    <location>
        <begin position="250"/>
        <end position="273"/>
    </location>
</feature>
<comment type="similarity">
    <text evidence="2">Belongs to the UPF0718 family.</text>
</comment>
<keyword evidence="5 7" id="KW-1133">Transmembrane helix</keyword>
<reference evidence="9 10" key="1">
    <citation type="submission" date="2016-10" db="EMBL/GenBank/DDBJ databases">
        <authorList>
            <person name="de Groot N.N."/>
        </authorList>
    </citation>
    <scope>NUCLEOTIDE SEQUENCE [LARGE SCALE GENOMIC DNA]</scope>
    <source>
        <strain evidence="9 10">DSM 19803</strain>
    </source>
</reference>
<evidence type="ECO:0000313" key="10">
    <source>
        <dbReference type="Proteomes" id="UP000199296"/>
    </source>
</evidence>
<keyword evidence="8" id="KW-0732">Signal</keyword>
<dbReference type="RefSeq" id="WP_218118862.1">
    <property type="nucleotide sequence ID" value="NZ_FNCW01000002.1"/>
</dbReference>
<evidence type="ECO:0000256" key="2">
    <source>
        <dbReference type="ARBA" id="ARBA00006386"/>
    </source>
</evidence>
<feature type="transmembrane region" description="Helical" evidence="7">
    <location>
        <begin position="285"/>
        <end position="305"/>
    </location>
</feature>
<feature type="transmembrane region" description="Helical" evidence="7">
    <location>
        <begin position="112"/>
        <end position="135"/>
    </location>
</feature>
<evidence type="ECO:0000256" key="8">
    <source>
        <dbReference type="SAM" id="SignalP"/>
    </source>
</evidence>